<keyword evidence="8" id="KW-1015">Disulfide bond</keyword>
<dbReference type="GeneID" id="115829652"/>
<evidence type="ECO:0000256" key="5">
    <source>
        <dbReference type="ARBA" id="ARBA00022833"/>
    </source>
</evidence>
<evidence type="ECO:0000256" key="3">
    <source>
        <dbReference type="ARBA" id="ARBA00022729"/>
    </source>
</evidence>
<keyword evidence="13" id="KW-1185">Reference proteome</keyword>
<feature type="binding site" evidence="9">
    <location>
        <position position="298"/>
    </location>
    <ligand>
        <name>Zn(2+)</name>
        <dbReference type="ChEBI" id="CHEBI:29105"/>
        <note>catalytic</note>
    </ligand>
</feature>
<dbReference type="InParanoid" id="A0A6J2WZC7"/>
<comment type="caution">
    <text evidence="9">Lacks conserved residue(s) required for the propagation of feature annotation.</text>
</comment>
<dbReference type="CDD" id="cd04283">
    <property type="entry name" value="ZnMc_hatching_enzyme"/>
    <property type="match status" value="1"/>
</dbReference>
<dbReference type="RefSeq" id="XP_030649678.1">
    <property type="nucleotide sequence ID" value="XM_030793818.1"/>
</dbReference>
<keyword evidence="5 9" id="KW-0862">Zinc</keyword>
<evidence type="ECO:0000256" key="6">
    <source>
        <dbReference type="ARBA" id="ARBA00023049"/>
    </source>
</evidence>
<dbReference type="OrthoDB" id="291007at2759"/>
<feature type="binding site" evidence="9">
    <location>
        <position position="294"/>
    </location>
    <ligand>
        <name>Zn(2+)</name>
        <dbReference type="ChEBI" id="CHEBI:29105"/>
        <note>catalytic</note>
    </ligand>
</feature>
<keyword evidence="7" id="KW-0865">Zymogen</keyword>
<reference evidence="14" key="1">
    <citation type="submission" date="2025-08" db="UniProtKB">
        <authorList>
            <consortium name="RefSeq"/>
        </authorList>
    </citation>
    <scope>IDENTIFICATION</scope>
</reference>
<dbReference type="PRINTS" id="PR00480">
    <property type="entry name" value="ASTACIN"/>
</dbReference>
<dbReference type="InterPro" id="IPR001506">
    <property type="entry name" value="Peptidase_M12A"/>
</dbReference>
<dbReference type="Proteomes" id="UP000504632">
    <property type="component" value="Chromosome 2"/>
</dbReference>
<evidence type="ECO:0000256" key="9">
    <source>
        <dbReference type="PROSITE-ProRule" id="PRU01211"/>
    </source>
</evidence>
<gene>
    <name evidence="14" type="primary">LOC115829652</name>
</gene>
<feature type="compositionally biased region" description="Basic and acidic residues" evidence="11">
    <location>
        <begin position="72"/>
        <end position="87"/>
    </location>
</feature>
<evidence type="ECO:0000256" key="7">
    <source>
        <dbReference type="ARBA" id="ARBA00023145"/>
    </source>
</evidence>
<evidence type="ECO:0000256" key="1">
    <source>
        <dbReference type="ARBA" id="ARBA00022670"/>
    </source>
</evidence>
<feature type="binding site" evidence="9">
    <location>
        <position position="304"/>
    </location>
    <ligand>
        <name>Zn(2+)</name>
        <dbReference type="ChEBI" id="CHEBI:29105"/>
        <note>catalytic</note>
    </ligand>
</feature>
<feature type="domain" description="Peptidase M12A" evidence="12">
    <location>
        <begin position="197"/>
        <end position="394"/>
    </location>
</feature>
<accession>A0A6J2WZC7</accession>
<dbReference type="PROSITE" id="PS51864">
    <property type="entry name" value="ASTACIN"/>
    <property type="match status" value="1"/>
</dbReference>
<dbReference type="GO" id="GO:0008270">
    <property type="term" value="F:zinc ion binding"/>
    <property type="evidence" value="ECO:0007669"/>
    <property type="project" value="UniProtKB-UniRule"/>
</dbReference>
<dbReference type="AlphaFoldDB" id="A0A6J2WZC7"/>
<dbReference type="PANTHER" id="PTHR10127">
    <property type="entry name" value="DISCOIDIN, CUB, EGF, LAMININ , AND ZINC METALLOPROTEASE DOMAIN CONTAINING"/>
    <property type="match status" value="1"/>
</dbReference>
<comment type="cofactor">
    <cofactor evidence="9 10">
        <name>Zn(2+)</name>
        <dbReference type="ChEBI" id="CHEBI:29105"/>
    </cofactor>
    <text evidence="9 10">Binds 1 zinc ion per subunit.</text>
</comment>
<evidence type="ECO:0000256" key="11">
    <source>
        <dbReference type="SAM" id="MobiDB-lite"/>
    </source>
</evidence>
<proteinExistence type="predicted"/>
<evidence type="ECO:0000313" key="14">
    <source>
        <dbReference type="RefSeq" id="XP_030649678.1"/>
    </source>
</evidence>
<organism evidence="13 14">
    <name type="scientific">Chanos chanos</name>
    <name type="common">Milkfish</name>
    <name type="synonym">Mugil chanos</name>
    <dbReference type="NCBI Taxonomy" id="29144"/>
    <lineage>
        <taxon>Eukaryota</taxon>
        <taxon>Metazoa</taxon>
        <taxon>Chordata</taxon>
        <taxon>Craniata</taxon>
        <taxon>Vertebrata</taxon>
        <taxon>Euteleostomi</taxon>
        <taxon>Actinopterygii</taxon>
        <taxon>Neopterygii</taxon>
        <taxon>Teleostei</taxon>
        <taxon>Ostariophysi</taxon>
        <taxon>Gonorynchiformes</taxon>
        <taxon>Chanidae</taxon>
        <taxon>Chanos</taxon>
    </lineage>
</organism>
<keyword evidence="3" id="KW-0732">Signal</keyword>
<evidence type="ECO:0000256" key="8">
    <source>
        <dbReference type="ARBA" id="ARBA00023157"/>
    </source>
</evidence>
<evidence type="ECO:0000256" key="2">
    <source>
        <dbReference type="ARBA" id="ARBA00022723"/>
    </source>
</evidence>
<dbReference type="FunFam" id="3.40.390.10:FF:000040">
    <property type="entry name" value="Metalloendopeptidase"/>
    <property type="match status" value="1"/>
</dbReference>
<evidence type="ECO:0000259" key="12">
    <source>
        <dbReference type="PROSITE" id="PS51864"/>
    </source>
</evidence>
<dbReference type="Gene3D" id="3.40.390.10">
    <property type="entry name" value="Collagenase (Catalytic Domain)"/>
    <property type="match status" value="1"/>
</dbReference>
<feature type="active site" evidence="9">
    <location>
        <position position="295"/>
    </location>
</feature>
<dbReference type="PANTHER" id="PTHR10127:SF899">
    <property type="entry name" value="ASTACIN-LIKE METALLOENDOPEPTIDASE-RELATED"/>
    <property type="match status" value="1"/>
</dbReference>
<keyword evidence="2 9" id="KW-0479">Metal-binding</keyword>
<evidence type="ECO:0000256" key="10">
    <source>
        <dbReference type="RuleBase" id="RU361183"/>
    </source>
</evidence>
<dbReference type="GO" id="GO:0006508">
    <property type="term" value="P:proteolysis"/>
    <property type="evidence" value="ECO:0007669"/>
    <property type="project" value="UniProtKB-KW"/>
</dbReference>
<dbReference type="InterPro" id="IPR034039">
    <property type="entry name" value="ZnMP_hatching_enz"/>
</dbReference>
<dbReference type="SUPFAM" id="SSF55486">
    <property type="entry name" value="Metalloproteases ('zincins'), catalytic domain"/>
    <property type="match status" value="1"/>
</dbReference>
<keyword evidence="4 9" id="KW-0378">Hydrolase</keyword>
<dbReference type="FunCoup" id="A0A6J2WZC7">
    <property type="interactions" value="123"/>
</dbReference>
<sequence>MTLEESQEYSAEYLDNGQALDEPLVLFGDIAVDTGLKNSDPCTAIGCKRPKSIDGNVYAAYKISDQYSPPSEPRRLERELKEQPPRQREPKEVFAVLCLALQKEGLREEPLRTMFTMFPSTSTVLLLLLGLVSAHCWSEEEESQEYSAEYLDNENSTEDDEYTVSALIEKANKNLGQAEGEPLVLFGDIAVDPGLKNADPCTSRRCKWPKRRGTVSVPYVISNQFSNQERSTIESALGAFASSTCVRFRRRTRERDFISIESRSGCWSFVGRRGGLQQLSLQRRGCVFPHVIQHEMLHALGFNHEQTRSDRDQHVRILLQNVIQGMEHNFRKIETNNLGTPYDYNSIMHYSRTAFSRNGQPTIVPIPDPNVPIGTATRMSPNDILRVNKLYRCSKTTLTMFPSTSTVLLLLLGLITAHCWSVETQSSEYNAEYLDDGEDFLY</sequence>
<keyword evidence="1 9" id="KW-0645">Protease</keyword>
<dbReference type="InterPro" id="IPR006026">
    <property type="entry name" value="Peptidase_Metallo"/>
</dbReference>
<dbReference type="GO" id="GO:0004222">
    <property type="term" value="F:metalloendopeptidase activity"/>
    <property type="evidence" value="ECO:0007669"/>
    <property type="project" value="UniProtKB-UniRule"/>
</dbReference>
<evidence type="ECO:0000256" key="4">
    <source>
        <dbReference type="ARBA" id="ARBA00022801"/>
    </source>
</evidence>
<dbReference type="EC" id="3.4.24.-" evidence="10"/>
<keyword evidence="6 9" id="KW-0482">Metalloprotease</keyword>
<evidence type="ECO:0000313" key="13">
    <source>
        <dbReference type="Proteomes" id="UP000504632"/>
    </source>
</evidence>
<protein>
    <recommendedName>
        <fullName evidence="10">Metalloendopeptidase</fullName>
        <ecNumber evidence="10">3.4.24.-</ecNumber>
    </recommendedName>
</protein>
<dbReference type="InterPro" id="IPR024079">
    <property type="entry name" value="MetalloPept_cat_dom_sf"/>
</dbReference>
<feature type="region of interest" description="Disordered" evidence="11">
    <location>
        <begin position="64"/>
        <end position="87"/>
    </location>
</feature>
<name>A0A6J2WZC7_CHACN</name>
<dbReference type="Pfam" id="PF01400">
    <property type="entry name" value="Astacin"/>
    <property type="match status" value="1"/>
</dbReference>
<dbReference type="SMART" id="SM00235">
    <property type="entry name" value="ZnMc"/>
    <property type="match status" value="1"/>
</dbReference>